<dbReference type="Proteomes" id="UP000823399">
    <property type="component" value="Unassembled WGS sequence"/>
</dbReference>
<keyword evidence="2" id="KW-0238">DNA-binding</keyword>
<comment type="caution">
    <text evidence="5">The sequence shown here is derived from an EMBL/GenBank/DDBJ whole genome shotgun (WGS) entry which is preliminary data.</text>
</comment>
<keyword evidence="3" id="KW-0413">Isomerase</keyword>
<accession>A0A9P7JQ24</accession>
<dbReference type="OrthoDB" id="10261556at2759"/>
<dbReference type="RefSeq" id="XP_041288536.1">
    <property type="nucleotide sequence ID" value="XM_041443576.1"/>
</dbReference>
<reference evidence="5" key="1">
    <citation type="journal article" date="2020" name="New Phytol.">
        <title>Comparative genomics reveals dynamic genome evolution in host specialist ectomycorrhizal fungi.</title>
        <authorList>
            <person name="Lofgren L.A."/>
            <person name="Nguyen N.H."/>
            <person name="Vilgalys R."/>
            <person name="Ruytinx J."/>
            <person name="Liao H.L."/>
            <person name="Branco S."/>
            <person name="Kuo A."/>
            <person name="LaButti K."/>
            <person name="Lipzen A."/>
            <person name="Andreopoulos W."/>
            <person name="Pangilinan J."/>
            <person name="Riley R."/>
            <person name="Hundley H."/>
            <person name="Na H."/>
            <person name="Barry K."/>
            <person name="Grigoriev I.V."/>
            <person name="Stajich J.E."/>
            <person name="Kennedy P.G."/>
        </authorList>
    </citation>
    <scope>NUCLEOTIDE SEQUENCE</scope>
    <source>
        <strain evidence="5">FC423</strain>
    </source>
</reference>
<organism evidence="5 6">
    <name type="scientific">Suillus discolor</name>
    <dbReference type="NCBI Taxonomy" id="1912936"/>
    <lineage>
        <taxon>Eukaryota</taxon>
        <taxon>Fungi</taxon>
        <taxon>Dikarya</taxon>
        <taxon>Basidiomycota</taxon>
        <taxon>Agaricomycotina</taxon>
        <taxon>Agaricomycetes</taxon>
        <taxon>Agaricomycetidae</taxon>
        <taxon>Boletales</taxon>
        <taxon>Suillineae</taxon>
        <taxon>Suillaceae</taxon>
        <taxon>Suillus</taxon>
    </lineage>
</organism>
<dbReference type="Gene3D" id="3.40.50.300">
    <property type="entry name" value="P-loop containing nucleotide triphosphate hydrolases"/>
    <property type="match status" value="1"/>
</dbReference>
<sequence length="259" mass="28918">MDGSQPCTILGTHQRLGRQRTSGMIDLKCKQAARHFEITFLLVRIKGRIEAIQEGLDCFNPISELALAPPTSITAPTDFSSVLEPEDIDVDGPLEPADTDVSAETLIMPDSNDLWEGLDEPPILQLDTLTSTTPTLNSAIQSWGQDFRDACAELHMLHERYRDVPIMALTTTANNPAIQDICTCLGLHDPLCLMQSFNCPNLYSNVTSVTWPPYHFPFILALTIYRLVLLYRLSVDWILGTVPVPHIVRLYARACTFLH</sequence>
<dbReference type="GO" id="GO:0003677">
    <property type="term" value="F:DNA binding"/>
    <property type="evidence" value="ECO:0007669"/>
    <property type="project" value="UniProtKB-KW"/>
</dbReference>
<protein>
    <submittedName>
        <fullName evidence="5">Uncharacterized protein</fullName>
    </submittedName>
</protein>
<keyword evidence="6" id="KW-1185">Reference proteome</keyword>
<evidence type="ECO:0000313" key="6">
    <source>
        <dbReference type="Proteomes" id="UP000823399"/>
    </source>
</evidence>
<proteinExistence type="inferred from homology"/>
<keyword evidence="4" id="KW-0539">Nucleus</keyword>
<comment type="similarity">
    <text evidence="1">Belongs to the helicase family. RecQ subfamily.</text>
</comment>
<dbReference type="GO" id="GO:0005634">
    <property type="term" value="C:nucleus"/>
    <property type="evidence" value="ECO:0007669"/>
    <property type="project" value="TreeGrafter"/>
</dbReference>
<dbReference type="GO" id="GO:0005694">
    <property type="term" value="C:chromosome"/>
    <property type="evidence" value="ECO:0007669"/>
    <property type="project" value="TreeGrafter"/>
</dbReference>
<gene>
    <name evidence="5" type="ORF">F5147DRAFT_816503</name>
</gene>
<dbReference type="AlphaFoldDB" id="A0A9P7JQ24"/>
<dbReference type="GO" id="GO:0043138">
    <property type="term" value="F:3'-5' DNA helicase activity"/>
    <property type="evidence" value="ECO:0007669"/>
    <property type="project" value="TreeGrafter"/>
</dbReference>
<dbReference type="PANTHER" id="PTHR13710:SF153">
    <property type="entry name" value="RECQ-LIKE DNA HELICASE BLM"/>
    <property type="match status" value="1"/>
</dbReference>
<name>A0A9P7JQ24_9AGAM</name>
<evidence type="ECO:0000256" key="1">
    <source>
        <dbReference type="ARBA" id="ARBA00005446"/>
    </source>
</evidence>
<dbReference type="EMBL" id="JABBWM010000065">
    <property type="protein sequence ID" value="KAG2097502.1"/>
    <property type="molecule type" value="Genomic_DNA"/>
</dbReference>
<dbReference type="GO" id="GO:0000724">
    <property type="term" value="P:double-strand break repair via homologous recombination"/>
    <property type="evidence" value="ECO:0007669"/>
    <property type="project" value="TreeGrafter"/>
</dbReference>
<dbReference type="InterPro" id="IPR027417">
    <property type="entry name" value="P-loop_NTPase"/>
</dbReference>
<dbReference type="PANTHER" id="PTHR13710">
    <property type="entry name" value="DNA HELICASE RECQ FAMILY MEMBER"/>
    <property type="match status" value="1"/>
</dbReference>
<evidence type="ECO:0000256" key="2">
    <source>
        <dbReference type="ARBA" id="ARBA00023125"/>
    </source>
</evidence>
<dbReference type="GeneID" id="64705835"/>
<evidence type="ECO:0000256" key="4">
    <source>
        <dbReference type="ARBA" id="ARBA00023242"/>
    </source>
</evidence>
<dbReference type="GO" id="GO:0005737">
    <property type="term" value="C:cytoplasm"/>
    <property type="evidence" value="ECO:0007669"/>
    <property type="project" value="TreeGrafter"/>
</dbReference>
<evidence type="ECO:0000256" key="3">
    <source>
        <dbReference type="ARBA" id="ARBA00023235"/>
    </source>
</evidence>
<evidence type="ECO:0000313" key="5">
    <source>
        <dbReference type="EMBL" id="KAG2097502.1"/>
    </source>
</evidence>
<dbReference type="GO" id="GO:0009378">
    <property type="term" value="F:four-way junction helicase activity"/>
    <property type="evidence" value="ECO:0007669"/>
    <property type="project" value="TreeGrafter"/>
</dbReference>